<dbReference type="InterPro" id="IPR002469">
    <property type="entry name" value="Peptidase_S9B_N"/>
</dbReference>
<name>A0ABS6Z8E6_9ACTN</name>
<gene>
    <name evidence="3" type="ORF">GPJ59_14060</name>
</gene>
<protein>
    <submittedName>
        <fullName evidence="3">Prolyl oligopeptidase family serine peptidase</fullName>
    </submittedName>
</protein>
<dbReference type="EMBL" id="WTFF01000082">
    <property type="protein sequence ID" value="MBW5482975.1"/>
    <property type="molecule type" value="Genomic_DNA"/>
</dbReference>
<dbReference type="Gene3D" id="3.40.50.1820">
    <property type="entry name" value="alpha/beta hydrolase"/>
    <property type="match status" value="1"/>
</dbReference>
<dbReference type="Gene3D" id="2.140.10.30">
    <property type="entry name" value="Dipeptidylpeptidase IV, N-terminal domain"/>
    <property type="match status" value="1"/>
</dbReference>
<reference evidence="3 4" key="1">
    <citation type="submission" date="2019-12" db="EMBL/GenBank/DDBJ databases">
        <title>Genome sequence of Streptomyces bambusae.</title>
        <authorList>
            <person name="Bansal K."/>
            <person name="Choksket S."/>
            <person name="Korpole S."/>
            <person name="Patil P.B."/>
        </authorList>
    </citation>
    <scope>NUCLEOTIDE SEQUENCE [LARGE SCALE GENOMIC DNA]</scope>
    <source>
        <strain evidence="3 4">SK60</strain>
    </source>
</reference>
<dbReference type="InterPro" id="IPR001375">
    <property type="entry name" value="Peptidase_S9_cat"/>
</dbReference>
<dbReference type="SUPFAM" id="SSF82171">
    <property type="entry name" value="DPP6 N-terminal domain-like"/>
    <property type="match status" value="1"/>
</dbReference>
<accession>A0ABS6Z8E6</accession>
<sequence>MDAISPLSPSDDDPDDDYLALSARTARFSHGSPRSFAFGDEARLLYFLRSGGPTDPLHSLWVLDTATGAERLLADPRDLDPVPGRLPLAERRLRERIRLVTPGIGSYALSGDGLRAVFALNGRLFEVRADGEVQAGGAGGPKEIATAGPAVDPRPNADGSAVAYVCEDALYVAPGGRVSPADGARWGLAEFAAAEELARDRGHWWSPDGVTLLAARVDESALPRRHFADPAHPEREPEDFAYPQAGGPNADVQLWVLGPGGRRVRLDWDAERFPYVSGAGWETADEILLTVQDRLQQQVLLLSADPATGRIRELSRTVHPHWVDPLPGTPARLPDGRMLTSADVPPAAAEGAPEAGAARGLAVDRRPVTGDGLQVRRVAGVHEGRLLIEAGRRDPSEQQVLLLDPDTGALTPVADGPGVHSVSACAGALLLTAADADGFRRTVTTADGRRLTVRDLARPLPYRVAPVLERVTEHGVPTALVLPRGHVPGRRLPVLLDSYGGPGYQDVSAEPRRWQDRQWWADQGFAVVTIDNRGTPYVSPAFTHAMYRGFSEVTLEDQVAALAALGERHADLDLTRVGVRGWSYGGYLSAMAVLRRPDVFHAAAAGAPPTDFRLYDTAYTERYLGLPQEHPEVYERDCLLGDAPGLNRPLLLITGLADDNVHPSHTLRLSRALTDAGRPHQLLALPGVTHMTPGGVREQLMRQELAFFHRELGT</sequence>
<feature type="domain" description="Dipeptidylpeptidase IV N-terminal" evidence="2">
    <location>
        <begin position="148"/>
        <end position="325"/>
    </location>
</feature>
<evidence type="ECO:0000313" key="3">
    <source>
        <dbReference type="EMBL" id="MBW5482975.1"/>
    </source>
</evidence>
<comment type="caution">
    <text evidence="3">The sequence shown here is derived from an EMBL/GenBank/DDBJ whole genome shotgun (WGS) entry which is preliminary data.</text>
</comment>
<dbReference type="InterPro" id="IPR050278">
    <property type="entry name" value="Serine_Prot_S9B/DPPIV"/>
</dbReference>
<dbReference type="PANTHER" id="PTHR11731:SF193">
    <property type="entry name" value="DIPEPTIDYL PEPTIDASE 9"/>
    <property type="match status" value="1"/>
</dbReference>
<dbReference type="SUPFAM" id="SSF53474">
    <property type="entry name" value="alpha/beta-Hydrolases"/>
    <property type="match status" value="1"/>
</dbReference>
<dbReference type="Proteomes" id="UP000812013">
    <property type="component" value="Unassembled WGS sequence"/>
</dbReference>
<dbReference type="Pfam" id="PF00930">
    <property type="entry name" value="DPPIV_N"/>
    <property type="match status" value="1"/>
</dbReference>
<dbReference type="Pfam" id="PF00326">
    <property type="entry name" value="Peptidase_S9"/>
    <property type="match status" value="1"/>
</dbReference>
<organism evidence="3 4">
    <name type="scientific">Streptomyces bambusae</name>
    <dbReference type="NCBI Taxonomy" id="1550616"/>
    <lineage>
        <taxon>Bacteria</taxon>
        <taxon>Bacillati</taxon>
        <taxon>Actinomycetota</taxon>
        <taxon>Actinomycetes</taxon>
        <taxon>Kitasatosporales</taxon>
        <taxon>Streptomycetaceae</taxon>
        <taxon>Streptomyces</taxon>
    </lineage>
</organism>
<keyword evidence="4" id="KW-1185">Reference proteome</keyword>
<dbReference type="InterPro" id="IPR029058">
    <property type="entry name" value="AB_hydrolase_fold"/>
</dbReference>
<evidence type="ECO:0000313" key="4">
    <source>
        <dbReference type="Proteomes" id="UP000812013"/>
    </source>
</evidence>
<evidence type="ECO:0000259" key="2">
    <source>
        <dbReference type="Pfam" id="PF00930"/>
    </source>
</evidence>
<dbReference type="RefSeq" id="WP_219667441.1">
    <property type="nucleotide sequence ID" value="NZ_WTFF01000082.1"/>
</dbReference>
<dbReference type="PANTHER" id="PTHR11731">
    <property type="entry name" value="PROTEASE FAMILY S9B,C DIPEPTIDYL-PEPTIDASE IV-RELATED"/>
    <property type="match status" value="1"/>
</dbReference>
<evidence type="ECO:0000259" key="1">
    <source>
        <dbReference type="Pfam" id="PF00326"/>
    </source>
</evidence>
<proteinExistence type="predicted"/>
<feature type="domain" description="Peptidase S9 prolyl oligopeptidase catalytic" evidence="1">
    <location>
        <begin position="517"/>
        <end position="713"/>
    </location>
</feature>